<evidence type="ECO:0000259" key="3">
    <source>
        <dbReference type="Pfam" id="PF13717"/>
    </source>
</evidence>
<feature type="domain" description="Zinc finger/thioredoxin putative" evidence="3">
    <location>
        <begin position="1"/>
        <end position="34"/>
    </location>
</feature>
<comment type="caution">
    <text evidence="4">The sequence shown here is derived from an EMBL/GenBank/DDBJ whole genome shotgun (WGS) entry which is preliminary data.</text>
</comment>
<evidence type="ECO:0000256" key="2">
    <source>
        <dbReference type="SAM" id="Phobius"/>
    </source>
</evidence>
<dbReference type="NCBIfam" id="TIGR02098">
    <property type="entry name" value="MJ0042_CXXC"/>
    <property type="match status" value="1"/>
</dbReference>
<evidence type="ECO:0000256" key="1">
    <source>
        <dbReference type="SAM" id="MobiDB-lite"/>
    </source>
</evidence>
<feature type="region of interest" description="Disordered" evidence="1">
    <location>
        <begin position="39"/>
        <end position="71"/>
    </location>
</feature>
<keyword evidence="2" id="KW-0812">Transmembrane</keyword>
<dbReference type="RefSeq" id="WP_064274990.1">
    <property type="nucleotide sequence ID" value="NZ_LUTU01000011.1"/>
</dbReference>
<sequence length="155" mass="16635">MRVECPHCHAVFEVPDALLEQARRLRCANCGDSWSLQETHEPELAQSPPDDLSLLKAETEKPSSPEISQSYPVGLSASEARDAAKHAFVLHSRTVTHGLGKPETVGTKMIGSLGTWSAAWGLSLVVVGGGVAALWHWKAGELVTLWPGIGHLLTP</sequence>
<evidence type="ECO:0000313" key="5">
    <source>
        <dbReference type="Proteomes" id="UP000077786"/>
    </source>
</evidence>
<keyword evidence="2" id="KW-1133">Transmembrane helix</keyword>
<name>A0A1B6VIU7_9PROT</name>
<dbReference type="OrthoDB" id="7159357at2"/>
<protein>
    <recommendedName>
        <fullName evidence="3">Zinc finger/thioredoxin putative domain-containing protein</fullName>
    </recommendedName>
</protein>
<dbReference type="Pfam" id="PF13717">
    <property type="entry name" value="Zn_ribbon_4"/>
    <property type="match status" value="1"/>
</dbReference>
<reference evidence="4 5" key="1">
    <citation type="submission" date="2016-03" db="EMBL/GenBank/DDBJ databases">
        <title>Draft genome sequence of Gluconobacter cerinus strain CECT 9110.</title>
        <authorList>
            <person name="Sainz F."/>
            <person name="Mas A."/>
            <person name="Torija M.J."/>
        </authorList>
    </citation>
    <scope>NUCLEOTIDE SEQUENCE [LARGE SCALE GENOMIC DNA]</scope>
    <source>
        <strain evidence="4 5">CECT 9110</strain>
    </source>
</reference>
<dbReference type="EMBL" id="LUTU01000011">
    <property type="protein sequence ID" value="OAJ66968.1"/>
    <property type="molecule type" value="Genomic_DNA"/>
</dbReference>
<proteinExistence type="predicted"/>
<organism evidence="4 5">
    <name type="scientific">Gluconobacter cerinus</name>
    <dbReference type="NCBI Taxonomy" id="38307"/>
    <lineage>
        <taxon>Bacteria</taxon>
        <taxon>Pseudomonadati</taxon>
        <taxon>Pseudomonadota</taxon>
        <taxon>Alphaproteobacteria</taxon>
        <taxon>Acetobacterales</taxon>
        <taxon>Acetobacteraceae</taxon>
        <taxon>Gluconobacter</taxon>
    </lineage>
</organism>
<dbReference type="AlphaFoldDB" id="A0A1B6VIU7"/>
<accession>A0A1B6VIU7</accession>
<dbReference type="PATRIC" id="fig|38307.3.peg.2445"/>
<gene>
    <name evidence="4" type="ORF">A0123_02345</name>
</gene>
<dbReference type="Gene3D" id="2.20.28.160">
    <property type="match status" value="1"/>
</dbReference>
<keyword evidence="2" id="KW-0472">Membrane</keyword>
<dbReference type="Proteomes" id="UP000077786">
    <property type="component" value="Unassembled WGS sequence"/>
</dbReference>
<evidence type="ECO:0000313" key="4">
    <source>
        <dbReference type="EMBL" id="OAJ66968.1"/>
    </source>
</evidence>
<dbReference type="InterPro" id="IPR011723">
    <property type="entry name" value="Znf/thioredoxin_put"/>
</dbReference>
<feature type="transmembrane region" description="Helical" evidence="2">
    <location>
        <begin position="118"/>
        <end position="137"/>
    </location>
</feature>